<protein>
    <submittedName>
        <fullName evidence="1">Uncharacterized protein</fullName>
    </submittedName>
</protein>
<comment type="caution">
    <text evidence="1">The sequence shown here is derived from an EMBL/GenBank/DDBJ whole genome shotgun (WGS) entry which is preliminary data.</text>
</comment>
<dbReference type="AlphaFoldDB" id="A0A5C7JBS9"/>
<dbReference type="Proteomes" id="UP000321026">
    <property type="component" value="Unassembled WGS sequence"/>
</dbReference>
<evidence type="ECO:0000313" key="1">
    <source>
        <dbReference type="EMBL" id="TXG78594.1"/>
    </source>
</evidence>
<evidence type="ECO:0000313" key="2">
    <source>
        <dbReference type="Proteomes" id="UP000321026"/>
    </source>
</evidence>
<gene>
    <name evidence="1" type="ORF">E6Q11_00760</name>
</gene>
<name>A0A5C7JBS9_9BACT</name>
<accession>A0A5C7JBS9</accession>
<proteinExistence type="predicted"/>
<organism evidence="1 2">
    <name type="scientific">Candidatus Dojkabacteria bacterium</name>
    <dbReference type="NCBI Taxonomy" id="2099670"/>
    <lineage>
        <taxon>Bacteria</taxon>
        <taxon>Candidatus Dojkabacteria</taxon>
    </lineage>
</organism>
<sequence>MSSKAEKHILSSDYAAVKESPGGEITINMPNSITIGSGQVWQASATLSTGVAKSSERVLIRPGGSTNFMVGHTIRLEFAYTTQIEGNTVYGDIRATTWRSANGTVTARLSIFNPHDVPLNKTGGFTGDWTFRIRSFLPPFPA</sequence>
<dbReference type="EMBL" id="SSDS01000010">
    <property type="protein sequence ID" value="TXG78594.1"/>
    <property type="molecule type" value="Genomic_DNA"/>
</dbReference>
<reference evidence="1 2" key="1">
    <citation type="submission" date="2018-09" db="EMBL/GenBank/DDBJ databases">
        <title>Metagenome Assembled Genomes from an Advanced Water Purification Facility.</title>
        <authorList>
            <person name="Stamps B.W."/>
            <person name="Spear J.R."/>
        </authorList>
    </citation>
    <scope>NUCLEOTIDE SEQUENCE [LARGE SCALE GENOMIC DNA]</scope>
    <source>
        <strain evidence="1">Bin_63_2</strain>
    </source>
</reference>